<gene>
    <name evidence="1" type="ORF">CDAR_564581</name>
</gene>
<dbReference type="Proteomes" id="UP001054837">
    <property type="component" value="Unassembled WGS sequence"/>
</dbReference>
<comment type="caution">
    <text evidence="1">The sequence shown here is derived from an EMBL/GenBank/DDBJ whole genome shotgun (WGS) entry which is preliminary data.</text>
</comment>
<evidence type="ECO:0000313" key="2">
    <source>
        <dbReference type="Proteomes" id="UP001054837"/>
    </source>
</evidence>
<proteinExistence type="predicted"/>
<protein>
    <submittedName>
        <fullName evidence="1">Uncharacterized protein</fullName>
    </submittedName>
</protein>
<dbReference type="EMBL" id="BPLQ01009655">
    <property type="protein sequence ID" value="GIY45720.1"/>
    <property type="molecule type" value="Genomic_DNA"/>
</dbReference>
<dbReference type="AlphaFoldDB" id="A0AAV4THD4"/>
<name>A0AAV4THD4_9ARAC</name>
<sequence length="102" mass="11632">MILKRRRLLLLLLRPACPLKERFQGGLFHRGLDSIPPFRNCNNDQAVIIPTQNPLFQLNWEENGGEDAIDLRVPDSTPFLPQKKVERVHGNEGGRDTEVSFA</sequence>
<reference evidence="1 2" key="1">
    <citation type="submission" date="2021-06" db="EMBL/GenBank/DDBJ databases">
        <title>Caerostris darwini draft genome.</title>
        <authorList>
            <person name="Kono N."/>
            <person name="Arakawa K."/>
        </authorList>
    </citation>
    <scope>NUCLEOTIDE SEQUENCE [LARGE SCALE GENOMIC DNA]</scope>
</reference>
<organism evidence="1 2">
    <name type="scientific">Caerostris darwini</name>
    <dbReference type="NCBI Taxonomy" id="1538125"/>
    <lineage>
        <taxon>Eukaryota</taxon>
        <taxon>Metazoa</taxon>
        <taxon>Ecdysozoa</taxon>
        <taxon>Arthropoda</taxon>
        <taxon>Chelicerata</taxon>
        <taxon>Arachnida</taxon>
        <taxon>Araneae</taxon>
        <taxon>Araneomorphae</taxon>
        <taxon>Entelegynae</taxon>
        <taxon>Araneoidea</taxon>
        <taxon>Araneidae</taxon>
        <taxon>Caerostris</taxon>
    </lineage>
</organism>
<keyword evidence="2" id="KW-1185">Reference proteome</keyword>
<evidence type="ECO:0000313" key="1">
    <source>
        <dbReference type="EMBL" id="GIY45720.1"/>
    </source>
</evidence>
<accession>A0AAV4THD4</accession>